<name>A0A2N5HEW5_9BACI</name>
<keyword evidence="2" id="KW-1185">Reference proteome</keyword>
<accession>A0A2N5HEW5</accession>
<reference evidence="1 2" key="1">
    <citation type="submission" date="2017-11" db="EMBL/GenBank/DDBJ databases">
        <title>Comparitive Functional Genomics of Dry Heat Resistant strains isolated from the Viking Spacecraft.</title>
        <authorList>
            <person name="Seuylemezian A."/>
            <person name="Cooper K."/>
            <person name="Vaishampayan P."/>
        </authorList>
    </citation>
    <scope>NUCLEOTIDE SEQUENCE [LARGE SCALE GENOMIC DNA]</scope>
    <source>
        <strain evidence="1 2">V32-6</strain>
    </source>
</reference>
<dbReference type="EMBL" id="PGVE01000048">
    <property type="protein sequence ID" value="PLS04047.1"/>
    <property type="molecule type" value="Genomic_DNA"/>
</dbReference>
<gene>
    <name evidence="1" type="ORF">CVD27_12880</name>
</gene>
<evidence type="ECO:0000313" key="2">
    <source>
        <dbReference type="Proteomes" id="UP000234950"/>
    </source>
</evidence>
<organism evidence="1 2">
    <name type="scientific">Neobacillus cucumis</name>
    <dbReference type="NCBI Taxonomy" id="1740721"/>
    <lineage>
        <taxon>Bacteria</taxon>
        <taxon>Bacillati</taxon>
        <taxon>Bacillota</taxon>
        <taxon>Bacilli</taxon>
        <taxon>Bacillales</taxon>
        <taxon>Bacillaceae</taxon>
        <taxon>Neobacillus</taxon>
    </lineage>
</organism>
<dbReference type="AlphaFoldDB" id="A0A2N5HEW5"/>
<proteinExistence type="predicted"/>
<dbReference type="Proteomes" id="UP000234950">
    <property type="component" value="Unassembled WGS sequence"/>
</dbReference>
<protein>
    <submittedName>
        <fullName evidence="1">Uncharacterized protein</fullName>
    </submittedName>
</protein>
<dbReference type="RefSeq" id="WP_101648311.1">
    <property type="nucleotide sequence ID" value="NZ_PGVE01000048.1"/>
</dbReference>
<comment type="caution">
    <text evidence="1">The sequence shown here is derived from an EMBL/GenBank/DDBJ whole genome shotgun (WGS) entry which is preliminary data.</text>
</comment>
<sequence>MSNLKTVQKKQQFEVFTIMRVATSVSVEAESYEEAEVLASQQLHAHANLQVMMTLINHNGKVVIPTIHDWNTNKFEVIEKD</sequence>
<evidence type="ECO:0000313" key="1">
    <source>
        <dbReference type="EMBL" id="PLS04047.1"/>
    </source>
</evidence>